<dbReference type="Proteomes" id="UP000267187">
    <property type="component" value="Unassembled WGS sequence"/>
</dbReference>
<proteinExistence type="predicted"/>
<name>A0A3M0ABX0_9GAMM</name>
<reference evidence="1 2" key="1">
    <citation type="submission" date="2018-10" db="EMBL/GenBank/DDBJ databases">
        <title>Genomic Encyclopedia of Type Strains, Phase IV (KMG-IV): sequencing the most valuable type-strain genomes for metagenomic binning, comparative biology and taxonomic classification.</title>
        <authorList>
            <person name="Goeker M."/>
        </authorList>
    </citation>
    <scope>NUCLEOTIDE SEQUENCE [LARGE SCALE GENOMIC DNA]</scope>
    <source>
        <strain evidence="1 2">DSM 25080</strain>
    </source>
</reference>
<dbReference type="Gene3D" id="1.25.40.10">
    <property type="entry name" value="Tetratricopeptide repeat domain"/>
    <property type="match status" value="1"/>
</dbReference>
<dbReference type="RefSeq" id="WP_121876233.1">
    <property type="nucleotide sequence ID" value="NZ_REFJ01000002.1"/>
</dbReference>
<organism evidence="1 2">
    <name type="scientific">Umboniibacter marinipuniceus</name>
    <dbReference type="NCBI Taxonomy" id="569599"/>
    <lineage>
        <taxon>Bacteria</taxon>
        <taxon>Pseudomonadati</taxon>
        <taxon>Pseudomonadota</taxon>
        <taxon>Gammaproteobacteria</taxon>
        <taxon>Cellvibrionales</taxon>
        <taxon>Cellvibrionaceae</taxon>
        <taxon>Umboniibacter</taxon>
    </lineage>
</organism>
<dbReference type="AlphaFoldDB" id="A0A3M0ABX0"/>
<dbReference type="Pfam" id="PF13174">
    <property type="entry name" value="TPR_6"/>
    <property type="match status" value="1"/>
</dbReference>
<evidence type="ECO:0008006" key="3">
    <source>
        <dbReference type="Google" id="ProtNLM"/>
    </source>
</evidence>
<evidence type="ECO:0000313" key="2">
    <source>
        <dbReference type="Proteomes" id="UP000267187"/>
    </source>
</evidence>
<accession>A0A3M0ABX0</accession>
<protein>
    <recommendedName>
        <fullName evidence="3">Tetratricopeptide repeat protein</fullName>
    </recommendedName>
</protein>
<gene>
    <name evidence="1" type="ORF">DFR27_0861</name>
</gene>
<dbReference type="InterPro" id="IPR019734">
    <property type="entry name" value="TPR_rpt"/>
</dbReference>
<comment type="caution">
    <text evidence="1">The sequence shown here is derived from an EMBL/GenBank/DDBJ whole genome shotgun (WGS) entry which is preliminary data.</text>
</comment>
<dbReference type="InterPro" id="IPR011990">
    <property type="entry name" value="TPR-like_helical_dom_sf"/>
</dbReference>
<dbReference type="OrthoDB" id="1551390at2"/>
<dbReference type="SUPFAM" id="SSF48452">
    <property type="entry name" value="TPR-like"/>
    <property type="match status" value="1"/>
</dbReference>
<dbReference type="EMBL" id="REFJ01000002">
    <property type="protein sequence ID" value="RMA81069.1"/>
    <property type="molecule type" value="Genomic_DNA"/>
</dbReference>
<keyword evidence="2" id="KW-1185">Reference proteome</keyword>
<sequence>MDELSKELTESIKSLCSEGYDLYDQKQWERALRVFYRAWNKLPKPQTNYRESGWVLTALGDTYFKAGRFRPAKEALNSALHCPGINYNPFVLLRLGQALLEQGDADKAHQTLAFAYKKGGRQLFESEAPKYLLAALQPPANKD</sequence>
<evidence type="ECO:0000313" key="1">
    <source>
        <dbReference type="EMBL" id="RMA81069.1"/>
    </source>
</evidence>